<dbReference type="InterPro" id="IPR004210">
    <property type="entry name" value="BESS_motif"/>
</dbReference>
<reference evidence="5" key="1">
    <citation type="journal article" date="2020" name="Cell">
        <title>Large-Scale Comparative Analyses of Tick Genomes Elucidate Their Genetic Diversity and Vector Capacities.</title>
        <authorList>
            <consortium name="Tick Genome and Microbiome Consortium (TIGMIC)"/>
            <person name="Jia N."/>
            <person name="Wang J."/>
            <person name="Shi W."/>
            <person name="Du L."/>
            <person name="Sun Y."/>
            <person name="Zhan W."/>
            <person name="Jiang J.F."/>
            <person name="Wang Q."/>
            <person name="Zhang B."/>
            <person name="Ji P."/>
            <person name="Bell-Sakyi L."/>
            <person name="Cui X.M."/>
            <person name="Yuan T.T."/>
            <person name="Jiang B.G."/>
            <person name="Yang W.F."/>
            <person name="Lam T.T."/>
            <person name="Chang Q.C."/>
            <person name="Ding S.J."/>
            <person name="Wang X.J."/>
            <person name="Zhu J.G."/>
            <person name="Ruan X.D."/>
            <person name="Zhao L."/>
            <person name="Wei J.T."/>
            <person name="Ye R.Z."/>
            <person name="Que T.C."/>
            <person name="Du C.H."/>
            <person name="Zhou Y.H."/>
            <person name="Cheng J.X."/>
            <person name="Dai P.F."/>
            <person name="Guo W.B."/>
            <person name="Han X.H."/>
            <person name="Huang E.J."/>
            <person name="Li L.F."/>
            <person name="Wei W."/>
            <person name="Gao Y.C."/>
            <person name="Liu J.Z."/>
            <person name="Shao H.Z."/>
            <person name="Wang X."/>
            <person name="Wang C.C."/>
            <person name="Yang T.C."/>
            <person name="Huo Q.B."/>
            <person name="Li W."/>
            <person name="Chen H.Y."/>
            <person name="Chen S.E."/>
            <person name="Zhou L.G."/>
            <person name="Ni X.B."/>
            <person name="Tian J.H."/>
            <person name="Sheng Y."/>
            <person name="Liu T."/>
            <person name="Pan Y.S."/>
            <person name="Xia L.Y."/>
            <person name="Li J."/>
            <person name="Zhao F."/>
            <person name="Cao W.C."/>
        </authorList>
    </citation>
    <scope>NUCLEOTIDE SEQUENCE</scope>
    <source>
        <strain evidence="5">Rmic-2018</strain>
    </source>
</reference>
<dbReference type="GO" id="GO:0005667">
    <property type="term" value="C:transcription regulator complex"/>
    <property type="evidence" value="ECO:0007669"/>
    <property type="project" value="TreeGrafter"/>
</dbReference>
<dbReference type="SMART" id="SM00595">
    <property type="entry name" value="MADF"/>
    <property type="match status" value="1"/>
</dbReference>
<evidence type="ECO:0000313" key="6">
    <source>
        <dbReference type="Proteomes" id="UP000821866"/>
    </source>
</evidence>
<name>A0A9J6EQN9_RHIMP</name>
<evidence type="ECO:0000259" key="3">
    <source>
        <dbReference type="PROSITE" id="PS51029"/>
    </source>
</evidence>
<keyword evidence="6" id="KW-1185">Reference proteome</keyword>
<dbReference type="InterPro" id="IPR039353">
    <property type="entry name" value="TF_Adf1"/>
</dbReference>
<protein>
    <submittedName>
        <fullName evidence="5">Uncharacterized protein</fullName>
    </submittedName>
</protein>
<accession>A0A9J6EQN9</accession>
<gene>
    <name evidence="5" type="ORF">HPB51_025701</name>
</gene>
<dbReference type="PANTHER" id="PTHR12243">
    <property type="entry name" value="MADF DOMAIN TRANSCRIPTION FACTOR"/>
    <property type="match status" value="1"/>
</dbReference>
<comment type="caution">
    <text evidence="5">The sequence shown here is derived from an EMBL/GenBank/DDBJ whole genome shotgun (WGS) entry which is preliminary data.</text>
</comment>
<dbReference type="AlphaFoldDB" id="A0A9J6EQN9"/>
<sequence length="294" mass="33239">MDGAFIDNEVLIAAVQHRLPLWMASHRQHKDKIVKAAMWREVAAAVLPNVNIDDAAELVQKRWKSLRDKFRRLFVANKKAKSGAGLDDGECITITWPYFQLLCFLKDTMQTRATSGNYVSPASLQSTSSFVCSPGEPVRPASQLQAGRQPPRPDSPTTRIGMNVQELLQDMVQFEDQCLELSEASAHSDDDAFRPPGVVCPNTQERTAPEPAVADGSAGSTPTQRRSRKRKNEEELDRITQNVQDLCETLKKTESRNEHEYFGLCLAKYFEKMPEKRQLELKVKIMQLVMEYVD</sequence>
<keyword evidence="1" id="KW-0539">Nucleus</keyword>
<dbReference type="PANTHER" id="PTHR12243:SF69">
    <property type="entry name" value="SI:CH73-59F11.3"/>
    <property type="match status" value="1"/>
</dbReference>
<dbReference type="Proteomes" id="UP000821866">
    <property type="component" value="Chromosome 11"/>
</dbReference>
<dbReference type="Pfam" id="PF10545">
    <property type="entry name" value="MADF_DNA_bdg"/>
    <property type="match status" value="1"/>
</dbReference>
<feature type="domain" description="MADF" evidence="3">
    <location>
        <begin position="10"/>
        <end position="110"/>
    </location>
</feature>
<dbReference type="GO" id="GO:0003677">
    <property type="term" value="F:DNA binding"/>
    <property type="evidence" value="ECO:0007669"/>
    <property type="project" value="InterPro"/>
</dbReference>
<evidence type="ECO:0000259" key="4">
    <source>
        <dbReference type="PROSITE" id="PS51031"/>
    </source>
</evidence>
<organism evidence="5 6">
    <name type="scientific">Rhipicephalus microplus</name>
    <name type="common">Cattle tick</name>
    <name type="synonym">Boophilus microplus</name>
    <dbReference type="NCBI Taxonomy" id="6941"/>
    <lineage>
        <taxon>Eukaryota</taxon>
        <taxon>Metazoa</taxon>
        <taxon>Ecdysozoa</taxon>
        <taxon>Arthropoda</taxon>
        <taxon>Chelicerata</taxon>
        <taxon>Arachnida</taxon>
        <taxon>Acari</taxon>
        <taxon>Parasitiformes</taxon>
        <taxon>Ixodida</taxon>
        <taxon>Ixodoidea</taxon>
        <taxon>Ixodidae</taxon>
        <taxon>Rhipicephalinae</taxon>
        <taxon>Rhipicephalus</taxon>
        <taxon>Boophilus</taxon>
    </lineage>
</organism>
<dbReference type="GO" id="GO:0006357">
    <property type="term" value="P:regulation of transcription by RNA polymerase II"/>
    <property type="evidence" value="ECO:0007669"/>
    <property type="project" value="TreeGrafter"/>
</dbReference>
<feature type="region of interest" description="Disordered" evidence="2">
    <location>
        <begin position="129"/>
        <end position="159"/>
    </location>
</feature>
<dbReference type="PROSITE" id="PS51031">
    <property type="entry name" value="BESS"/>
    <property type="match status" value="1"/>
</dbReference>
<proteinExistence type="predicted"/>
<dbReference type="InterPro" id="IPR006578">
    <property type="entry name" value="MADF-dom"/>
</dbReference>
<comment type="subcellular location">
    <subcellularLocation>
        <location evidence="1">Nucleus</location>
    </subcellularLocation>
</comment>
<feature type="domain" description="BESS" evidence="4">
    <location>
        <begin position="256"/>
        <end position="294"/>
    </location>
</feature>
<dbReference type="PROSITE" id="PS51029">
    <property type="entry name" value="MADF"/>
    <property type="match status" value="1"/>
</dbReference>
<evidence type="ECO:0000256" key="1">
    <source>
        <dbReference type="PROSITE-ProRule" id="PRU00371"/>
    </source>
</evidence>
<evidence type="ECO:0000313" key="5">
    <source>
        <dbReference type="EMBL" id="KAH8036360.1"/>
    </source>
</evidence>
<reference evidence="5" key="2">
    <citation type="submission" date="2021-09" db="EMBL/GenBank/DDBJ databases">
        <authorList>
            <person name="Jia N."/>
            <person name="Wang J."/>
            <person name="Shi W."/>
            <person name="Du L."/>
            <person name="Sun Y."/>
            <person name="Zhan W."/>
            <person name="Jiang J."/>
            <person name="Wang Q."/>
            <person name="Zhang B."/>
            <person name="Ji P."/>
            <person name="Sakyi L.B."/>
            <person name="Cui X."/>
            <person name="Yuan T."/>
            <person name="Jiang B."/>
            <person name="Yang W."/>
            <person name="Lam T.T.-Y."/>
            <person name="Chang Q."/>
            <person name="Ding S."/>
            <person name="Wang X."/>
            <person name="Zhu J."/>
            <person name="Ruan X."/>
            <person name="Zhao L."/>
            <person name="Wei J."/>
            <person name="Que T."/>
            <person name="Du C."/>
            <person name="Cheng J."/>
            <person name="Dai P."/>
            <person name="Han X."/>
            <person name="Huang E."/>
            <person name="Gao Y."/>
            <person name="Liu J."/>
            <person name="Shao H."/>
            <person name="Ye R."/>
            <person name="Li L."/>
            <person name="Wei W."/>
            <person name="Wang X."/>
            <person name="Wang C."/>
            <person name="Huo Q."/>
            <person name="Li W."/>
            <person name="Guo W."/>
            <person name="Chen H."/>
            <person name="Chen S."/>
            <person name="Zhou L."/>
            <person name="Zhou L."/>
            <person name="Ni X."/>
            <person name="Tian J."/>
            <person name="Zhou Y."/>
            <person name="Sheng Y."/>
            <person name="Liu T."/>
            <person name="Pan Y."/>
            <person name="Xia L."/>
            <person name="Li J."/>
            <person name="Zhao F."/>
            <person name="Cao W."/>
        </authorList>
    </citation>
    <scope>NUCLEOTIDE SEQUENCE</scope>
    <source>
        <strain evidence="5">Rmic-2018</strain>
        <tissue evidence="5">Larvae</tissue>
    </source>
</reference>
<dbReference type="GO" id="GO:0005634">
    <property type="term" value="C:nucleus"/>
    <property type="evidence" value="ECO:0007669"/>
    <property type="project" value="UniProtKB-SubCell"/>
</dbReference>
<feature type="region of interest" description="Disordered" evidence="2">
    <location>
        <begin position="185"/>
        <end position="237"/>
    </location>
</feature>
<evidence type="ECO:0000256" key="2">
    <source>
        <dbReference type="SAM" id="MobiDB-lite"/>
    </source>
</evidence>
<dbReference type="Pfam" id="PF02944">
    <property type="entry name" value="BESS"/>
    <property type="match status" value="1"/>
</dbReference>
<dbReference type="EMBL" id="JABSTU010000003">
    <property type="protein sequence ID" value="KAH8036360.1"/>
    <property type="molecule type" value="Genomic_DNA"/>
</dbReference>